<evidence type="ECO:0000256" key="4">
    <source>
        <dbReference type="PROSITE-ProRule" id="PRU00104"/>
    </source>
</evidence>
<reference evidence="7" key="2">
    <citation type="submission" date="2014-03" db="EMBL/GenBank/DDBJ databases">
        <authorList>
            <person name="Genoscope - CEA"/>
        </authorList>
    </citation>
    <scope>NUCLEOTIDE SEQUENCE</scope>
</reference>
<dbReference type="AlphaFoldDB" id="A0A060Z6N9"/>
<dbReference type="EMBL" id="FR949155">
    <property type="protein sequence ID" value="CDQ99676.1"/>
    <property type="molecule type" value="Genomic_DNA"/>
</dbReference>
<dbReference type="PANTHER" id="PTHR45622:SF60">
    <property type="entry name" value="UBIQUITIN-PROTEIN LIGASE E3A"/>
    <property type="match status" value="1"/>
</dbReference>
<dbReference type="GO" id="GO:2000058">
    <property type="term" value="P:regulation of ubiquitin-dependent protein catabolic process"/>
    <property type="evidence" value="ECO:0007669"/>
    <property type="project" value="TreeGrafter"/>
</dbReference>
<evidence type="ECO:0000313" key="8">
    <source>
        <dbReference type="Proteomes" id="UP000193380"/>
    </source>
</evidence>
<evidence type="ECO:0000256" key="5">
    <source>
        <dbReference type="SAM" id="MobiDB-lite"/>
    </source>
</evidence>
<dbReference type="STRING" id="8022.A0A060Z6N9"/>
<dbReference type="PROSITE" id="PS50237">
    <property type="entry name" value="HECT"/>
    <property type="match status" value="1"/>
</dbReference>
<dbReference type="Gene3D" id="3.90.1750.10">
    <property type="entry name" value="Hect, E3 ligase catalytic domains"/>
    <property type="match status" value="1"/>
</dbReference>
<proteinExistence type="predicted"/>
<keyword evidence="2" id="KW-0677">Repeat</keyword>
<evidence type="ECO:0000313" key="7">
    <source>
        <dbReference type="EMBL" id="CDQ99676.1"/>
    </source>
</evidence>
<dbReference type="InterPro" id="IPR051709">
    <property type="entry name" value="Ub-ligase/GTPase-reg"/>
</dbReference>
<name>A0A060Z6N9_ONCMY</name>
<feature type="region of interest" description="Disordered" evidence="5">
    <location>
        <begin position="1"/>
        <end position="55"/>
    </location>
</feature>
<dbReference type="SUPFAM" id="SSF56204">
    <property type="entry name" value="Hect, E3 ligase catalytic domain"/>
    <property type="match status" value="1"/>
</dbReference>
<dbReference type="FunFam" id="3.90.1750.10:FF:000008">
    <property type="entry name" value="Putative ubiquitin-protein ligase E3A"/>
    <property type="match status" value="1"/>
</dbReference>
<protein>
    <recommendedName>
        <fullName evidence="6">HECT domain-containing protein</fullName>
    </recommendedName>
</protein>
<dbReference type="InterPro" id="IPR035983">
    <property type="entry name" value="Hect_E3_ubiquitin_ligase"/>
</dbReference>
<dbReference type="SMART" id="SM00119">
    <property type="entry name" value="HECTc"/>
    <property type="match status" value="1"/>
</dbReference>
<dbReference type="GO" id="GO:0005829">
    <property type="term" value="C:cytosol"/>
    <property type="evidence" value="ECO:0007669"/>
    <property type="project" value="TreeGrafter"/>
</dbReference>
<dbReference type="GO" id="GO:0000209">
    <property type="term" value="P:protein polyubiquitination"/>
    <property type="evidence" value="ECO:0007669"/>
    <property type="project" value="TreeGrafter"/>
</dbReference>
<evidence type="ECO:0000256" key="3">
    <source>
        <dbReference type="ARBA" id="ARBA00022786"/>
    </source>
</evidence>
<dbReference type="GO" id="GO:0061630">
    <property type="term" value="F:ubiquitin protein ligase activity"/>
    <property type="evidence" value="ECO:0007669"/>
    <property type="project" value="TreeGrafter"/>
</dbReference>
<sequence>MEASPHSNVPTSSGKPSQKSLGCYSSNVPTSSGKPSQKSGGCYSSNVPTSSGKLSQKNGGCYSCKGGDQLHINAHDFGMRSGVPHTFGHVVYLAVSPNLLFCVLQLEMIAMENPADLRKQLFVEFEGEQGVDEGGVSKEFFQLVLEEMFNPDIGMFTYDDSTKLFWYNPSSLENEAQFTLIGIILGLAIYNNCILDVHFPMVVYRKLMGKKGTYLDLTDSHPVLEHVSTCFNVICR</sequence>
<comment type="caution">
    <text evidence="4">Lacks conserved residue(s) required for the propagation of feature annotation.</text>
</comment>
<dbReference type="InterPro" id="IPR000569">
    <property type="entry name" value="HECT_dom"/>
</dbReference>
<organism evidence="7 8">
    <name type="scientific">Oncorhynchus mykiss</name>
    <name type="common">Rainbow trout</name>
    <name type="synonym">Salmo gairdneri</name>
    <dbReference type="NCBI Taxonomy" id="8022"/>
    <lineage>
        <taxon>Eukaryota</taxon>
        <taxon>Metazoa</taxon>
        <taxon>Chordata</taxon>
        <taxon>Craniata</taxon>
        <taxon>Vertebrata</taxon>
        <taxon>Euteleostomi</taxon>
        <taxon>Actinopterygii</taxon>
        <taxon>Neopterygii</taxon>
        <taxon>Teleostei</taxon>
        <taxon>Protacanthopterygii</taxon>
        <taxon>Salmoniformes</taxon>
        <taxon>Salmonidae</taxon>
        <taxon>Salmoninae</taxon>
        <taxon>Oncorhynchus</taxon>
    </lineage>
</organism>
<keyword evidence="3 4" id="KW-0833">Ubl conjugation pathway</keyword>
<evidence type="ECO:0000256" key="1">
    <source>
        <dbReference type="ARBA" id="ARBA00022679"/>
    </source>
</evidence>
<dbReference type="PANTHER" id="PTHR45622">
    <property type="entry name" value="UBIQUITIN-PROTEIN LIGASE E3A-RELATED"/>
    <property type="match status" value="1"/>
</dbReference>
<dbReference type="PaxDb" id="8022-A0A060Z6N9"/>
<dbReference type="Pfam" id="PF00632">
    <property type="entry name" value="HECT"/>
    <property type="match status" value="1"/>
</dbReference>
<evidence type="ECO:0000256" key="2">
    <source>
        <dbReference type="ARBA" id="ARBA00022737"/>
    </source>
</evidence>
<dbReference type="Proteomes" id="UP000193380">
    <property type="component" value="Unassembled WGS sequence"/>
</dbReference>
<accession>A0A060Z6N9</accession>
<evidence type="ECO:0000259" key="6">
    <source>
        <dbReference type="PROSITE" id="PS50237"/>
    </source>
</evidence>
<gene>
    <name evidence="7" type="ORF">GSONMT00035411001</name>
</gene>
<feature type="domain" description="HECT" evidence="6">
    <location>
        <begin position="113"/>
        <end position="224"/>
    </location>
</feature>
<keyword evidence="1" id="KW-0808">Transferase</keyword>
<reference evidence="7" key="1">
    <citation type="journal article" date="2014" name="Nat. Commun.">
        <title>The rainbow trout genome provides novel insights into evolution after whole-genome duplication in vertebrates.</title>
        <authorList>
            <person name="Berthelot C."/>
            <person name="Brunet F."/>
            <person name="Chalopin D."/>
            <person name="Juanchich A."/>
            <person name="Bernard M."/>
            <person name="Noel B."/>
            <person name="Bento P."/>
            <person name="Da Silva C."/>
            <person name="Labadie K."/>
            <person name="Alberti A."/>
            <person name="Aury J.M."/>
            <person name="Louis A."/>
            <person name="Dehais P."/>
            <person name="Bardou P."/>
            <person name="Montfort J."/>
            <person name="Klopp C."/>
            <person name="Cabau C."/>
            <person name="Gaspin C."/>
            <person name="Thorgaard G.H."/>
            <person name="Boussaha M."/>
            <person name="Quillet E."/>
            <person name="Guyomard R."/>
            <person name="Galiana D."/>
            <person name="Bobe J."/>
            <person name="Volff J.N."/>
            <person name="Genet C."/>
            <person name="Wincker P."/>
            <person name="Jaillon O."/>
            <person name="Roest Crollius H."/>
            <person name="Guiguen Y."/>
        </authorList>
    </citation>
    <scope>NUCLEOTIDE SEQUENCE [LARGE SCALE GENOMIC DNA]</scope>
</reference>